<reference evidence="9 10" key="1">
    <citation type="submission" date="2012-02" db="EMBL/GenBank/DDBJ databases">
        <title>Complete genome sequence of Caldilinea aerophila DSM 14535 (= NBRC 102666).</title>
        <authorList>
            <person name="Oguchi A."/>
            <person name="Hosoyama A."/>
            <person name="Sekine M."/>
            <person name="Fukai R."/>
            <person name="Kato Y."/>
            <person name="Nakamura S."/>
            <person name="Hanada S."/>
            <person name="Yamazaki S."/>
            <person name="Fujita N."/>
        </authorList>
    </citation>
    <scope>NUCLEOTIDE SEQUENCE [LARGE SCALE GENOMIC DNA]</scope>
    <source>
        <strain evidence="10">DSM 14535 / JCM 11387 / NBRC 104270 / STL-6-O1</strain>
    </source>
</reference>
<evidence type="ECO:0000313" key="9">
    <source>
        <dbReference type="EMBL" id="BAL99849.1"/>
    </source>
</evidence>
<keyword evidence="10" id="KW-1185">Reference proteome</keyword>
<gene>
    <name evidence="9" type="ordered locus">CLDAP_18100</name>
</gene>
<dbReference type="EMBL" id="AP012337">
    <property type="protein sequence ID" value="BAL99849.1"/>
    <property type="molecule type" value="Genomic_DNA"/>
</dbReference>
<evidence type="ECO:0000256" key="2">
    <source>
        <dbReference type="ARBA" id="ARBA00022448"/>
    </source>
</evidence>
<name>I0I3L2_CALAS</name>
<protein>
    <submittedName>
        <fullName evidence="9">Putative ABC transporter permease protein</fullName>
    </submittedName>
</protein>
<dbReference type="Gene3D" id="1.10.3720.10">
    <property type="entry name" value="MetI-like"/>
    <property type="match status" value="1"/>
</dbReference>
<dbReference type="HOGENOM" id="CLU_016047_1_1_0"/>
<dbReference type="Pfam" id="PF00528">
    <property type="entry name" value="BPD_transp_1"/>
    <property type="match status" value="1"/>
</dbReference>
<dbReference type="PANTHER" id="PTHR43744">
    <property type="entry name" value="ABC TRANSPORTER PERMEASE PROTEIN MG189-RELATED-RELATED"/>
    <property type="match status" value="1"/>
</dbReference>
<keyword evidence="3" id="KW-1003">Cell membrane</keyword>
<keyword evidence="4 7" id="KW-0812">Transmembrane</keyword>
<dbReference type="AlphaFoldDB" id="I0I3L2"/>
<dbReference type="SUPFAM" id="SSF161098">
    <property type="entry name" value="MetI-like"/>
    <property type="match status" value="1"/>
</dbReference>
<dbReference type="GO" id="GO:0055085">
    <property type="term" value="P:transmembrane transport"/>
    <property type="evidence" value="ECO:0007669"/>
    <property type="project" value="InterPro"/>
</dbReference>
<dbReference type="PANTHER" id="PTHR43744:SF6">
    <property type="entry name" value="ABC TRANSPORTER PERMEASE PROTEIN YESQ-RELATED"/>
    <property type="match status" value="1"/>
</dbReference>
<dbReference type="Proteomes" id="UP000007880">
    <property type="component" value="Chromosome"/>
</dbReference>
<dbReference type="GO" id="GO:0005886">
    <property type="term" value="C:plasma membrane"/>
    <property type="evidence" value="ECO:0007669"/>
    <property type="project" value="UniProtKB-SubCell"/>
</dbReference>
<dbReference type="PATRIC" id="fig|926550.5.peg.2015"/>
<feature type="transmembrane region" description="Helical" evidence="7">
    <location>
        <begin position="191"/>
        <end position="216"/>
    </location>
</feature>
<evidence type="ECO:0000256" key="1">
    <source>
        <dbReference type="ARBA" id="ARBA00004651"/>
    </source>
</evidence>
<evidence type="ECO:0000256" key="5">
    <source>
        <dbReference type="ARBA" id="ARBA00022989"/>
    </source>
</evidence>
<accession>I0I3L2</accession>
<evidence type="ECO:0000313" key="10">
    <source>
        <dbReference type="Proteomes" id="UP000007880"/>
    </source>
</evidence>
<dbReference type="KEGG" id="cap:CLDAP_18100"/>
<feature type="transmembrane region" description="Helical" evidence="7">
    <location>
        <begin position="251"/>
        <end position="272"/>
    </location>
</feature>
<dbReference type="InterPro" id="IPR035906">
    <property type="entry name" value="MetI-like_sf"/>
</dbReference>
<dbReference type="OrthoDB" id="9794684at2"/>
<evidence type="ECO:0000256" key="3">
    <source>
        <dbReference type="ARBA" id="ARBA00022475"/>
    </source>
</evidence>
<dbReference type="PROSITE" id="PS50928">
    <property type="entry name" value="ABC_TM1"/>
    <property type="match status" value="1"/>
</dbReference>
<dbReference type="STRING" id="926550.CLDAP_18100"/>
<keyword evidence="5 7" id="KW-1133">Transmembrane helix</keyword>
<feature type="transmembrane region" description="Helical" evidence="7">
    <location>
        <begin position="114"/>
        <end position="136"/>
    </location>
</feature>
<evidence type="ECO:0000256" key="4">
    <source>
        <dbReference type="ARBA" id="ARBA00022692"/>
    </source>
</evidence>
<feature type="transmembrane region" description="Helical" evidence="7">
    <location>
        <begin position="20"/>
        <end position="38"/>
    </location>
</feature>
<keyword evidence="6 7" id="KW-0472">Membrane</keyword>
<evidence type="ECO:0000256" key="6">
    <source>
        <dbReference type="ARBA" id="ARBA00023136"/>
    </source>
</evidence>
<comment type="similarity">
    <text evidence="7">Belongs to the binding-protein-dependent transport system permease family.</text>
</comment>
<evidence type="ECO:0000259" key="8">
    <source>
        <dbReference type="PROSITE" id="PS50928"/>
    </source>
</evidence>
<dbReference type="CDD" id="cd06261">
    <property type="entry name" value="TM_PBP2"/>
    <property type="match status" value="1"/>
</dbReference>
<dbReference type="RefSeq" id="WP_014433087.1">
    <property type="nucleotide sequence ID" value="NC_017079.1"/>
</dbReference>
<feature type="transmembrane region" description="Helical" evidence="7">
    <location>
        <begin position="77"/>
        <end position="102"/>
    </location>
</feature>
<feature type="transmembrane region" description="Helical" evidence="7">
    <location>
        <begin position="148"/>
        <end position="170"/>
    </location>
</feature>
<feature type="domain" description="ABC transmembrane type-1" evidence="8">
    <location>
        <begin position="79"/>
        <end position="272"/>
    </location>
</feature>
<comment type="subcellular location">
    <subcellularLocation>
        <location evidence="1 7">Cell membrane</location>
        <topology evidence="1 7">Multi-pass membrane protein</topology>
    </subcellularLocation>
</comment>
<proteinExistence type="inferred from homology"/>
<sequence>MERGSDVKIGVALRHGLTHLFIIALGITMIYPVLWMIVSSFKPNSMIFSDPGLIPRTVTLDNYIAGWKGYAGVSFGVFFANSLFMCVVAIAGNLVSCSLAAYAFARLKFTGRSFWFAVMMVTLMLPAHVTIVPRYILFNSFGWVGTFLPILTPKFLATDAFFIFLLVQFMRSLPKELDEAATIDGCSKFGIFLRIILPLALPALVTVALFTFLWTWDDFFNHLLYLTKPPIFSVSRALRTFVGDAGAVSNWGAALAMSTLAMLPSFILFFSLQKYFVEGITTTGLKG</sequence>
<evidence type="ECO:0000256" key="7">
    <source>
        <dbReference type="RuleBase" id="RU363032"/>
    </source>
</evidence>
<organism evidence="9 10">
    <name type="scientific">Caldilinea aerophila (strain DSM 14535 / JCM 11387 / NBRC 104270 / STL-6-O1)</name>
    <dbReference type="NCBI Taxonomy" id="926550"/>
    <lineage>
        <taxon>Bacteria</taxon>
        <taxon>Bacillati</taxon>
        <taxon>Chloroflexota</taxon>
        <taxon>Caldilineae</taxon>
        <taxon>Caldilineales</taxon>
        <taxon>Caldilineaceae</taxon>
        <taxon>Caldilinea</taxon>
    </lineage>
</organism>
<keyword evidence="2 7" id="KW-0813">Transport</keyword>
<dbReference type="eggNOG" id="COG0395">
    <property type="taxonomic scope" value="Bacteria"/>
</dbReference>
<dbReference type="InterPro" id="IPR000515">
    <property type="entry name" value="MetI-like"/>
</dbReference>